<comment type="subunit">
    <text evidence="3 13">Tetramer of two alpha and two beta subunits.</text>
</comment>
<feature type="binding site" evidence="13">
    <location>
        <position position="256"/>
    </location>
    <ligand>
        <name>Mg(2+)</name>
        <dbReference type="ChEBI" id="CHEBI:18420"/>
        <note>shared with beta subunit</note>
    </ligand>
</feature>
<feature type="coiled-coil region" evidence="14">
    <location>
        <begin position="65"/>
        <end position="94"/>
    </location>
</feature>
<evidence type="ECO:0000256" key="5">
    <source>
        <dbReference type="ARBA" id="ARBA00022598"/>
    </source>
</evidence>
<dbReference type="GO" id="GO:0140096">
    <property type="term" value="F:catalytic activity, acting on a protein"/>
    <property type="evidence" value="ECO:0007669"/>
    <property type="project" value="UniProtKB-ARBA"/>
</dbReference>
<dbReference type="SUPFAM" id="SSF46589">
    <property type="entry name" value="tRNA-binding arm"/>
    <property type="match status" value="1"/>
</dbReference>
<comment type="catalytic activity">
    <reaction evidence="12 13">
        <text>tRNA(Phe) + L-phenylalanine + ATP = L-phenylalanyl-tRNA(Phe) + AMP + diphosphate + H(+)</text>
        <dbReference type="Rhea" id="RHEA:19413"/>
        <dbReference type="Rhea" id="RHEA-COMP:9668"/>
        <dbReference type="Rhea" id="RHEA-COMP:9699"/>
        <dbReference type="ChEBI" id="CHEBI:15378"/>
        <dbReference type="ChEBI" id="CHEBI:30616"/>
        <dbReference type="ChEBI" id="CHEBI:33019"/>
        <dbReference type="ChEBI" id="CHEBI:58095"/>
        <dbReference type="ChEBI" id="CHEBI:78442"/>
        <dbReference type="ChEBI" id="CHEBI:78531"/>
        <dbReference type="ChEBI" id="CHEBI:456215"/>
        <dbReference type="EC" id="6.1.1.20"/>
    </reaction>
</comment>
<dbReference type="NCBIfam" id="TIGR00468">
    <property type="entry name" value="pheS"/>
    <property type="match status" value="1"/>
</dbReference>
<dbReference type="InterPro" id="IPR002319">
    <property type="entry name" value="Phenylalanyl-tRNA_Synthase"/>
</dbReference>
<dbReference type="InterPro" id="IPR004529">
    <property type="entry name" value="Phe-tRNA-synth_IIc_asu"/>
</dbReference>
<comment type="cofactor">
    <cofactor evidence="13">
        <name>Mg(2+)</name>
        <dbReference type="ChEBI" id="CHEBI:18420"/>
    </cofactor>
    <text evidence="13">Binds 2 magnesium ions per tetramer.</text>
</comment>
<proteinExistence type="inferred from homology"/>
<dbReference type="EMBL" id="AP023366">
    <property type="protein sequence ID" value="BCJ88094.1"/>
    <property type="molecule type" value="Genomic_DNA"/>
</dbReference>
<dbReference type="Pfam" id="PF01409">
    <property type="entry name" value="tRNA-synt_2d"/>
    <property type="match status" value="1"/>
</dbReference>
<dbReference type="RefSeq" id="WP_200758754.1">
    <property type="nucleotide sequence ID" value="NZ_AP023366.1"/>
</dbReference>
<dbReference type="GO" id="GO:0005737">
    <property type="term" value="C:cytoplasm"/>
    <property type="evidence" value="ECO:0007669"/>
    <property type="project" value="UniProtKB-SubCell"/>
</dbReference>
<keyword evidence="6 13" id="KW-0479">Metal-binding</keyword>
<dbReference type="SUPFAM" id="SSF55681">
    <property type="entry name" value="Class II aaRS and biotin synthetases"/>
    <property type="match status" value="1"/>
</dbReference>
<dbReference type="GO" id="GO:0006432">
    <property type="term" value="P:phenylalanyl-tRNA aminoacylation"/>
    <property type="evidence" value="ECO:0007669"/>
    <property type="project" value="UniProtKB-UniRule"/>
</dbReference>
<dbReference type="InterPro" id="IPR010978">
    <property type="entry name" value="tRNA-bd_arm"/>
</dbReference>
<dbReference type="Pfam" id="PF02912">
    <property type="entry name" value="Phe_tRNA-synt_N"/>
    <property type="match status" value="1"/>
</dbReference>
<evidence type="ECO:0000256" key="11">
    <source>
        <dbReference type="ARBA" id="ARBA00023146"/>
    </source>
</evidence>
<feature type="domain" description="Aminoacyl-transfer RNA synthetases class-II family profile" evidence="15">
    <location>
        <begin position="111"/>
        <end position="340"/>
    </location>
</feature>
<keyword evidence="4 13" id="KW-0963">Cytoplasm</keyword>
<keyword evidence="17" id="KW-1185">Reference proteome</keyword>
<keyword evidence="10 13" id="KW-0648">Protein biosynthesis</keyword>
<dbReference type="CDD" id="cd00496">
    <property type="entry name" value="PheRS_alpha_core"/>
    <property type="match status" value="1"/>
</dbReference>
<dbReference type="KEGG" id="eff:skT53_30790"/>
<keyword evidence="9 13" id="KW-0460">Magnesium</keyword>
<evidence type="ECO:0000256" key="13">
    <source>
        <dbReference type="HAMAP-Rule" id="MF_00281"/>
    </source>
</evidence>
<dbReference type="InterPro" id="IPR006195">
    <property type="entry name" value="aa-tRNA-synth_II"/>
</dbReference>
<evidence type="ECO:0000256" key="10">
    <source>
        <dbReference type="ARBA" id="ARBA00022917"/>
    </source>
</evidence>
<keyword evidence="14" id="KW-0175">Coiled coil</keyword>
<evidence type="ECO:0000256" key="4">
    <source>
        <dbReference type="ARBA" id="ARBA00022490"/>
    </source>
</evidence>
<evidence type="ECO:0000259" key="15">
    <source>
        <dbReference type="PROSITE" id="PS50862"/>
    </source>
</evidence>
<dbReference type="GO" id="GO:0000287">
    <property type="term" value="F:magnesium ion binding"/>
    <property type="evidence" value="ECO:0007669"/>
    <property type="project" value="UniProtKB-UniRule"/>
</dbReference>
<keyword evidence="7 13" id="KW-0547">Nucleotide-binding</keyword>
<gene>
    <name evidence="13 16" type="primary">pheS</name>
    <name evidence="16" type="ORF">skT53_30790</name>
</gene>
<dbReference type="GO" id="GO:0005524">
    <property type="term" value="F:ATP binding"/>
    <property type="evidence" value="ECO:0007669"/>
    <property type="project" value="UniProtKB-UniRule"/>
</dbReference>
<evidence type="ECO:0000256" key="9">
    <source>
        <dbReference type="ARBA" id="ARBA00022842"/>
    </source>
</evidence>
<dbReference type="PANTHER" id="PTHR11538">
    <property type="entry name" value="PHENYLALANYL-TRNA SYNTHETASE"/>
    <property type="match status" value="1"/>
</dbReference>
<evidence type="ECO:0000256" key="1">
    <source>
        <dbReference type="ARBA" id="ARBA00004496"/>
    </source>
</evidence>
<evidence type="ECO:0000256" key="7">
    <source>
        <dbReference type="ARBA" id="ARBA00022741"/>
    </source>
</evidence>
<dbReference type="Proteomes" id="UP000593802">
    <property type="component" value="Chromosome"/>
</dbReference>
<dbReference type="EC" id="6.1.1.20" evidence="13"/>
<evidence type="ECO:0000256" key="8">
    <source>
        <dbReference type="ARBA" id="ARBA00022840"/>
    </source>
</evidence>
<evidence type="ECO:0000256" key="12">
    <source>
        <dbReference type="ARBA" id="ARBA00049255"/>
    </source>
</evidence>
<evidence type="ECO:0000256" key="6">
    <source>
        <dbReference type="ARBA" id="ARBA00022723"/>
    </source>
</evidence>
<dbReference type="AlphaFoldDB" id="A0A7I8DD99"/>
<name>A0A7I8DD99_9BACL</name>
<protein>
    <recommendedName>
        <fullName evidence="13">Phenylalanine--tRNA ligase alpha subunit</fullName>
        <ecNumber evidence="13">6.1.1.20</ecNumber>
    </recommendedName>
    <alternativeName>
        <fullName evidence="13">Phenylalanyl-tRNA synthetase alpha subunit</fullName>
        <shortName evidence="13">PheRS</shortName>
    </alternativeName>
</protein>
<dbReference type="HAMAP" id="MF_00281">
    <property type="entry name" value="Phe_tRNA_synth_alpha1"/>
    <property type="match status" value="1"/>
</dbReference>
<evidence type="ECO:0000256" key="2">
    <source>
        <dbReference type="ARBA" id="ARBA00010207"/>
    </source>
</evidence>
<dbReference type="InterPro" id="IPR022911">
    <property type="entry name" value="Phe_tRNA_ligase_alpha1_bac"/>
</dbReference>
<keyword evidence="5 13" id="KW-0436">Ligase</keyword>
<organism evidence="16 17">
    <name type="scientific">Effusibacillus dendaii</name>
    <dbReference type="NCBI Taxonomy" id="2743772"/>
    <lineage>
        <taxon>Bacteria</taxon>
        <taxon>Bacillati</taxon>
        <taxon>Bacillota</taxon>
        <taxon>Bacilli</taxon>
        <taxon>Bacillales</taxon>
        <taxon>Alicyclobacillaceae</taxon>
        <taxon>Effusibacillus</taxon>
    </lineage>
</organism>
<reference evidence="16 17" key="1">
    <citation type="submission" date="2020-08" db="EMBL/GenBank/DDBJ databases">
        <title>Complete Genome Sequence of Effusibacillus dendaii Strain skT53, Isolated from Farmland soil.</title>
        <authorList>
            <person name="Konishi T."/>
            <person name="Kawasaki H."/>
        </authorList>
    </citation>
    <scope>NUCLEOTIDE SEQUENCE [LARGE SCALE GENOMIC DNA]</scope>
    <source>
        <strain evidence="17">skT53</strain>
    </source>
</reference>
<keyword evidence="11 13" id="KW-0030">Aminoacyl-tRNA synthetase</keyword>
<dbReference type="Gene3D" id="3.30.930.10">
    <property type="entry name" value="Bira Bifunctional Protein, Domain 2"/>
    <property type="match status" value="1"/>
</dbReference>
<evidence type="ECO:0000313" key="17">
    <source>
        <dbReference type="Proteomes" id="UP000593802"/>
    </source>
</evidence>
<dbReference type="PROSITE" id="PS50862">
    <property type="entry name" value="AA_TRNA_LIGASE_II"/>
    <property type="match status" value="1"/>
</dbReference>
<dbReference type="GO" id="GO:0016740">
    <property type="term" value="F:transferase activity"/>
    <property type="evidence" value="ECO:0007669"/>
    <property type="project" value="UniProtKB-ARBA"/>
</dbReference>
<evidence type="ECO:0000256" key="3">
    <source>
        <dbReference type="ARBA" id="ARBA00011209"/>
    </source>
</evidence>
<dbReference type="PANTHER" id="PTHR11538:SF41">
    <property type="entry name" value="PHENYLALANINE--TRNA LIGASE, MITOCHONDRIAL"/>
    <property type="match status" value="1"/>
</dbReference>
<sequence>MKEQLETLRQKALAELATCSGQAELNEWKVKYLGKKGELTSIMRLMGQLSEEERPQIGQWVNQVRAKLNSAFEQKELRLKQAELEQRLKSESIDVTLPGRTVQVGGIHPLTRVIQEMEQIFIGLGFEIAEGPEVETDYYNFEALNLPKNHPARDMQDTFYLTEEILLRTHTSGIQVRTLEAKKGEVPVRIIAPGRVYRRDDDDATHSHAFTQVEGLVVDKGIRMSDLKGILLAFARRMFGAEQQIRLRPSYFPFTEPSTEVDVSCYACQGNGCRICKHTGWLEILGAGMVHPRVLEMAGYDSETYTGFAFGMGVERIAMLKYGIDDIRHFYVNDVRFLKQFANRF</sequence>
<comment type="similarity">
    <text evidence="2 13">Belongs to the class-II aminoacyl-tRNA synthetase family. Phe-tRNA synthetase alpha subunit type 1 subfamily.</text>
</comment>
<dbReference type="GO" id="GO:0000049">
    <property type="term" value="F:tRNA binding"/>
    <property type="evidence" value="ECO:0007669"/>
    <property type="project" value="InterPro"/>
</dbReference>
<dbReference type="GO" id="GO:0004826">
    <property type="term" value="F:phenylalanine-tRNA ligase activity"/>
    <property type="evidence" value="ECO:0007669"/>
    <property type="project" value="UniProtKB-UniRule"/>
</dbReference>
<dbReference type="FunFam" id="3.30.930.10:FF:000003">
    <property type="entry name" value="Phenylalanine--tRNA ligase alpha subunit"/>
    <property type="match status" value="1"/>
</dbReference>
<dbReference type="InterPro" id="IPR004188">
    <property type="entry name" value="Phe-tRNA_ligase_II_N"/>
</dbReference>
<comment type="subcellular location">
    <subcellularLocation>
        <location evidence="1 13">Cytoplasm</location>
    </subcellularLocation>
</comment>
<dbReference type="InterPro" id="IPR045864">
    <property type="entry name" value="aa-tRNA-synth_II/BPL/LPL"/>
</dbReference>
<accession>A0A7I8DD99</accession>
<keyword evidence="8 13" id="KW-0067">ATP-binding</keyword>
<evidence type="ECO:0000256" key="14">
    <source>
        <dbReference type="SAM" id="Coils"/>
    </source>
</evidence>
<evidence type="ECO:0000313" key="16">
    <source>
        <dbReference type="EMBL" id="BCJ88094.1"/>
    </source>
</evidence>